<comment type="caution">
    <text evidence="1">The sequence shown here is derived from an EMBL/GenBank/DDBJ whole genome shotgun (WGS) entry which is preliminary data.</text>
</comment>
<sequence>MHVAFGALDKAHNLVTPLSWGGRTEYGGEPIPKSPAAKEAAYVHALVHRCWQPHAGIQLLQQVTAVAPGAPAANEAVVAVAA</sequence>
<accession>A0A699Z1W3</accession>
<dbReference type="EMBL" id="BLLF01000860">
    <property type="protein sequence ID" value="GFH15505.1"/>
    <property type="molecule type" value="Genomic_DNA"/>
</dbReference>
<evidence type="ECO:0000313" key="2">
    <source>
        <dbReference type="Proteomes" id="UP000485058"/>
    </source>
</evidence>
<protein>
    <submittedName>
        <fullName evidence="1">Uncharacterized protein</fullName>
    </submittedName>
</protein>
<reference evidence="1 2" key="1">
    <citation type="submission" date="2020-02" db="EMBL/GenBank/DDBJ databases">
        <title>Draft genome sequence of Haematococcus lacustris strain NIES-144.</title>
        <authorList>
            <person name="Morimoto D."/>
            <person name="Nakagawa S."/>
            <person name="Yoshida T."/>
            <person name="Sawayama S."/>
        </authorList>
    </citation>
    <scope>NUCLEOTIDE SEQUENCE [LARGE SCALE GENOMIC DNA]</scope>
    <source>
        <strain evidence="1 2">NIES-144</strain>
    </source>
</reference>
<name>A0A699Z1W3_HAELA</name>
<gene>
    <name evidence="1" type="ORF">HaLaN_11744</name>
</gene>
<keyword evidence="2" id="KW-1185">Reference proteome</keyword>
<evidence type="ECO:0000313" key="1">
    <source>
        <dbReference type="EMBL" id="GFH15505.1"/>
    </source>
</evidence>
<dbReference type="AlphaFoldDB" id="A0A699Z1W3"/>
<proteinExistence type="predicted"/>
<dbReference type="Proteomes" id="UP000485058">
    <property type="component" value="Unassembled WGS sequence"/>
</dbReference>
<organism evidence="1 2">
    <name type="scientific">Haematococcus lacustris</name>
    <name type="common">Green alga</name>
    <name type="synonym">Haematococcus pluvialis</name>
    <dbReference type="NCBI Taxonomy" id="44745"/>
    <lineage>
        <taxon>Eukaryota</taxon>
        <taxon>Viridiplantae</taxon>
        <taxon>Chlorophyta</taxon>
        <taxon>core chlorophytes</taxon>
        <taxon>Chlorophyceae</taxon>
        <taxon>CS clade</taxon>
        <taxon>Chlamydomonadales</taxon>
        <taxon>Haematococcaceae</taxon>
        <taxon>Haematococcus</taxon>
    </lineage>
</organism>